<accession>A0A6C0JIE5</accession>
<evidence type="ECO:0000313" key="1">
    <source>
        <dbReference type="EMBL" id="QHU05452.1"/>
    </source>
</evidence>
<organism evidence="1">
    <name type="scientific">viral metagenome</name>
    <dbReference type="NCBI Taxonomy" id="1070528"/>
    <lineage>
        <taxon>unclassified sequences</taxon>
        <taxon>metagenomes</taxon>
        <taxon>organismal metagenomes</taxon>
    </lineage>
</organism>
<dbReference type="EMBL" id="MN740415">
    <property type="protein sequence ID" value="QHU05452.1"/>
    <property type="molecule type" value="Genomic_DNA"/>
</dbReference>
<proteinExistence type="predicted"/>
<protein>
    <submittedName>
        <fullName evidence="1">Uncharacterized protein</fullName>
    </submittedName>
</protein>
<name>A0A6C0JIE5_9ZZZZ</name>
<sequence>MSQIEITVLKQGKISRNVISCCYFTMQTAYRSFDKYTISLQQFLGHTQRRLPDFEVRIYTDDTGKDVALQVSKNYPRVSVLHYDCPQFREGKGHIGVFGMFVRFLPHFEDLDVAWCSDIDLPGHYFDREVVKRLEDNSCDVYISNFKNCYERHSWSPKTYIIGNKFITRTQFPRALLTRYLNNLSNGVLNETVQKLNRSNYLKSPSQVPYGIDELFLNRYMTNSMKNNNYRIMIDKEYRLMAVKMVRTKEDDAIFYKHYLNPSYENFLKLKKLLQNGTPREDFKNEQCFKELKEVLPLLKRQSFITVIIDGKDL</sequence>
<dbReference type="AlphaFoldDB" id="A0A6C0JIE5"/>
<reference evidence="1" key="1">
    <citation type="journal article" date="2020" name="Nature">
        <title>Giant virus diversity and host interactions through global metagenomics.</title>
        <authorList>
            <person name="Schulz F."/>
            <person name="Roux S."/>
            <person name="Paez-Espino D."/>
            <person name="Jungbluth S."/>
            <person name="Walsh D.A."/>
            <person name="Denef V.J."/>
            <person name="McMahon K.D."/>
            <person name="Konstantinidis K.T."/>
            <person name="Eloe-Fadrosh E.A."/>
            <person name="Kyrpides N.C."/>
            <person name="Woyke T."/>
        </authorList>
    </citation>
    <scope>NUCLEOTIDE SEQUENCE</scope>
    <source>
        <strain evidence="1">GVMAG-M-3300027734-16</strain>
    </source>
</reference>